<dbReference type="AlphaFoldDB" id="A0A915KD51"/>
<evidence type="ECO:0000313" key="2">
    <source>
        <dbReference type="WBParaSite" id="nRc.2.0.1.t35849-RA"/>
    </source>
</evidence>
<name>A0A915KD51_ROMCU</name>
<evidence type="ECO:0000313" key="1">
    <source>
        <dbReference type="Proteomes" id="UP000887565"/>
    </source>
</evidence>
<proteinExistence type="predicted"/>
<organism evidence="1 2">
    <name type="scientific">Romanomermis culicivorax</name>
    <name type="common">Nematode worm</name>
    <dbReference type="NCBI Taxonomy" id="13658"/>
    <lineage>
        <taxon>Eukaryota</taxon>
        <taxon>Metazoa</taxon>
        <taxon>Ecdysozoa</taxon>
        <taxon>Nematoda</taxon>
        <taxon>Enoplea</taxon>
        <taxon>Dorylaimia</taxon>
        <taxon>Mermithida</taxon>
        <taxon>Mermithoidea</taxon>
        <taxon>Mermithidae</taxon>
        <taxon>Romanomermis</taxon>
    </lineage>
</organism>
<dbReference type="Proteomes" id="UP000887565">
    <property type="component" value="Unplaced"/>
</dbReference>
<protein>
    <submittedName>
        <fullName evidence="2">Uncharacterized protein</fullName>
    </submittedName>
</protein>
<accession>A0A915KD51</accession>
<sequence>MNNDRGPKVRGIDQFTYDEFVGKLNKKLRSNQPEIDKPGLRHSSKLTKHLKFSSFIELLFCCNREFSGWNVLSQADPRSSICGLFCPGVIRNGEMKGSAGFCAGGGRHLSNLKAEDEVDGES</sequence>
<reference evidence="2" key="1">
    <citation type="submission" date="2022-11" db="UniProtKB">
        <authorList>
            <consortium name="WormBaseParasite"/>
        </authorList>
    </citation>
    <scope>IDENTIFICATION</scope>
</reference>
<keyword evidence="1" id="KW-1185">Reference proteome</keyword>
<dbReference type="WBParaSite" id="nRc.2.0.1.t35849-RA">
    <property type="protein sequence ID" value="nRc.2.0.1.t35849-RA"/>
    <property type="gene ID" value="nRc.2.0.1.g35849"/>
</dbReference>